<dbReference type="AlphaFoldDB" id="A0A9E4NP47"/>
<dbReference type="Pfam" id="PF14341">
    <property type="entry name" value="PilX_N"/>
    <property type="match status" value="1"/>
</dbReference>
<keyword evidence="1" id="KW-0472">Membrane</keyword>
<evidence type="ECO:0000259" key="2">
    <source>
        <dbReference type="Pfam" id="PF14341"/>
    </source>
</evidence>
<evidence type="ECO:0000256" key="1">
    <source>
        <dbReference type="SAM" id="Phobius"/>
    </source>
</evidence>
<organism evidence="3 4">
    <name type="scientific">Candidatus Thiodiazotropha taylori</name>
    <dbReference type="NCBI Taxonomy" id="2792791"/>
    <lineage>
        <taxon>Bacteria</taxon>
        <taxon>Pseudomonadati</taxon>
        <taxon>Pseudomonadota</taxon>
        <taxon>Gammaproteobacteria</taxon>
        <taxon>Chromatiales</taxon>
        <taxon>Sedimenticolaceae</taxon>
        <taxon>Candidatus Thiodiazotropha</taxon>
    </lineage>
</organism>
<comment type="caution">
    <text evidence="3">The sequence shown here is derived from an EMBL/GenBank/DDBJ whole genome shotgun (WGS) entry which is preliminary data.</text>
</comment>
<dbReference type="EMBL" id="JAEPCR010000154">
    <property type="protein sequence ID" value="MCG7980760.1"/>
    <property type="molecule type" value="Genomic_DNA"/>
</dbReference>
<dbReference type="Proteomes" id="UP000886674">
    <property type="component" value="Unassembled WGS sequence"/>
</dbReference>
<feature type="transmembrane region" description="Helical" evidence="1">
    <location>
        <begin position="20"/>
        <end position="40"/>
    </location>
</feature>
<protein>
    <submittedName>
        <fullName evidence="3">PilX N-terminal domain-containing pilus assembly protein</fullName>
    </submittedName>
</protein>
<evidence type="ECO:0000313" key="4">
    <source>
        <dbReference type="Proteomes" id="UP000886674"/>
    </source>
</evidence>
<name>A0A9E4NP47_9GAMM</name>
<dbReference type="InterPro" id="IPR025746">
    <property type="entry name" value="PilX_N_dom"/>
</dbReference>
<sequence length="171" mass="18316">MRQGYPTYKRCRTNSRQKGAALAISLIFLVIITILSVSAMRTTNLDTKITVNHQFKELSFQAAESALAMVTTPDPPTVLIPDSVPDTMALNPGYFSSAATADQPGLSADLTMTYLYGLTKDQPATADTPGINVSGYPLGNAFNTYLATAQGFVAQSGTQTTNRMQVVLISQ</sequence>
<keyword evidence="1" id="KW-1133">Transmembrane helix</keyword>
<gene>
    <name evidence="3" type="ORF">JAY77_21765</name>
</gene>
<evidence type="ECO:0000313" key="3">
    <source>
        <dbReference type="EMBL" id="MCG7980760.1"/>
    </source>
</evidence>
<keyword evidence="1" id="KW-0812">Transmembrane</keyword>
<feature type="domain" description="Type 4 fimbrial biogenesis protein PilX N-terminal" evidence="2">
    <location>
        <begin position="18"/>
        <end position="68"/>
    </location>
</feature>
<accession>A0A9E4NP47</accession>
<proteinExistence type="predicted"/>
<reference evidence="3" key="1">
    <citation type="journal article" date="2021" name="Proc. Natl. Acad. Sci. U.S.A.">
        <title>Global biogeography of chemosynthetic symbionts reveals both localized and globally distributed symbiont groups. .</title>
        <authorList>
            <person name="Osvatic J.T."/>
            <person name="Wilkins L.G.E."/>
            <person name="Leibrecht L."/>
            <person name="Leray M."/>
            <person name="Zauner S."/>
            <person name="Polzin J."/>
            <person name="Camacho Y."/>
            <person name="Gros O."/>
            <person name="van Gils J.A."/>
            <person name="Eisen J.A."/>
            <person name="Petersen J.M."/>
            <person name="Yuen B."/>
        </authorList>
    </citation>
    <scope>NUCLEOTIDE SEQUENCE</scope>
    <source>
        <strain evidence="3">MAGclacostrist055</strain>
    </source>
</reference>